<dbReference type="InterPro" id="IPR003953">
    <property type="entry name" value="FAD-dep_OxRdtase_2_FAD-bd"/>
</dbReference>
<dbReference type="Gene3D" id="3.90.700.10">
    <property type="entry name" value="Succinate dehydrogenase/fumarate reductase flavoprotein, catalytic domain"/>
    <property type="match status" value="1"/>
</dbReference>
<reference evidence="8 9" key="1">
    <citation type="journal article" date="2019" name="Nat. Med.">
        <title>A library of human gut bacterial isolates paired with longitudinal multiomics data enables mechanistic microbiome research.</title>
        <authorList>
            <person name="Poyet M."/>
            <person name="Groussin M."/>
            <person name="Gibbons S.M."/>
            <person name="Avila-Pacheco J."/>
            <person name="Jiang X."/>
            <person name="Kearney S.M."/>
            <person name="Perrotta A.R."/>
            <person name="Berdy B."/>
            <person name="Zhao S."/>
            <person name="Lieberman T.D."/>
            <person name="Swanson P.K."/>
            <person name="Smith M."/>
            <person name="Roesemann S."/>
            <person name="Alexander J.E."/>
            <person name="Rich S.A."/>
            <person name="Livny J."/>
            <person name="Vlamakis H."/>
            <person name="Clish C."/>
            <person name="Bullock K."/>
            <person name="Deik A."/>
            <person name="Scott J."/>
            <person name="Pierce K.A."/>
            <person name="Xavier R.J."/>
            <person name="Alm E.J."/>
        </authorList>
    </citation>
    <scope>NUCLEOTIDE SEQUENCE [LARGE SCALE GENOMIC DNA]</scope>
    <source>
        <strain evidence="8 9">BIOML-A2</strain>
    </source>
</reference>
<sequence length="510" mass="54954">MIRREFLAGLTGLSALAAAPAISFAQTPMNLGQQWDVIVIGSGLAGLSAALSASENGADRILVIEKLPVLGGHSRLSTGSFLAVSPKRLEPLGIHTSVDAVLEEMMEVGGGIGNKDLARLLLSQSDAAMDWLETHGLVWNPEPYVAVGSPSAYAFRTIQGFTGSHYIFKLNQRARERGVRFLYDQPVTDLLQDPVSGNVNGVVVKSKNHEVIYIRGNAVVIATGGYSANNALCRKFNSEISALMPSTANPGGRYLDGAWGDALEFTKPFHAATVDLDKIQKICFLGGRLVDYTGADIYLNKNGLRFVNEGASHGDVLVELLKQPQRAMWVITDSQSKKGLSLENKLADGAVKKFDSLRQVAAFIGCPAETLEETVTRYNDFVLKGVDKDFGKKVMLQTISYPPFYVGQERVGVHYCCGGLKFNEKAQVLNTSDEPIAGLYVAGEASGGVHGKDRLGGIGLTDAVVFGRIAGREAALLERASEHTEFRYVPPRSRSVQELDASADFEPTSD</sequence>
<evidence type="ECO:0000313" key="9">
    <source>
        <dbReference type="Proteomes" id="UP000462362"/>
    </source>
</evidence>
<dbReference type="GO" id="GO:0010181">
    <property type="term" value="F:FMN binding"/>
    <property type="evidence" value="ECO:0007669"/>
    <property type="project" value="InterPro"/>
</dbReference>
<dbReference type="NCBIfam" id="TIGR01813">
    <property type="entry name" value="flavo_cyto_c"/>
    <property type="match status" value="1"/>
</dbReference>
<comment type="similarity">
    <text evidence="5">Belongs to the FAD-dependent oxidoreductase 2 family. FRD/SDH subfamily.</text>
</comment>
<gene>
    <name evidence="8" type="ORF">GMD42_00865</name>
</gene>
<feature type="signal peptide" evidence="5">
    <location>
        <begin position="1"/>
        <end position="25"/>
    </location>
</feature>
<dbReference type="Proteomes" id="UP000462362">
    <property type="component" value="Unassembled WGS sequence"/>
</dbReference>
<keyword evidence="3 5" id="KW-0274">FAD</keyword>
<dbReference type="AlphaFoldDB" id="A0A6I3RXB6"/>
<keyword evidence="5" id="KW-0732">Signal</keyword>
<evidence type="ECO:0000256" key="4">
    <source>
        <dbReference type="ARBA" id="ARBA00023002"/>
    </source>
</evidence>
<dbReference type="RefSeq" id="WP_008811046.1">
    <property type="nucleotide sequence ID" value="NZ_CALXOM010000042.1"/>
</dbReference>
<dbReference type="GO" id="GO:0016491">
    <property type="term" value="F:oxidoreductase activity"/>
    <property type="evidence" value="ECO:0007669"/>
    <property type="project" value="UniProtKB-KW"/>
</dbReference>
<evidence type="ECO:0000256" key="1">
    <source>
        <dbReference type="ARBA" id="ARBA00001974"/>
    </source>
</evidence>
<dbReference type="InterPro" id="IPR036188">
    <property type="entry name" value="FAD/NAD-bd_sf"/>
</dbReference>
<organism evidence="8 9">
    <name type="scientific">Parasutterella excrementihominis</name>
    <dbReference type="NCBI Taxonomy" id="487175"/>
    <lineage>
        <taxon>Bacteria</taxon>
        <taxon>Pseudomonadati</taxon>
        <taxon>Pseudomonadota</taxon>
        <taxon>Betaproteobacteria</taxon>
        <taxon>Burkholderiales</taxon>
        <taxon>Sutterellaceae</taxon>
        <taxon>Parasutterella</taxon>
    </lineage>
</organism>
<dbReference type="Gene3D" id="3.50.50.60">
    <property type="entry name" value="FAD/NAD(P)-binding domain"/>
    <property type="match status" value="1"/>
</dbReference>
<evidence type="ECO:0000256" key="6">
    <source>
        <dbReference type="SAM" id="MobiDB-lite"/>
    </source>
</evidence>
<dbReference type="EMBL" id="WNCL01000002">
    <property type="protein sequence ID" value="MTU42194.1"/>
    <property type="molecule type" value="Genomic_DNA"/>
</dbReference>
<dbReference type="SUPFAM" id="SSF51905">
    <property type="entry name" value="FAD/NAD(P)-binding domain"/>
    <property type="match status" value="1"/>
</dbReference>
<evidence type="ECO:0000256" key="2">
    <source>
        <dbReference type="ARBA" id="ARBA00022630"/>
    </source>
</evidence>
<comment type="cofactor">
    <cofactor evidence="1">
        <name>FAD</name>
        <dbReference type="ChEBI" id="CHEBI:57692"/>
    </cofactor>
</comment>
<keyword evidence="4 5" id="KW-0560">Oxidoreductase</keyword>
<evidence type="ECO:0000256" key="5">
    <source>
        <dbReference type="RuleBase" id="RU366062"/>
    </source>
</evidence>
<comment type="caution">
    <text evidence="8">The sequence shown here is derived from an EMBL/GenBank/DDBJ whole genome shotgun (WGS) entry which is preliminary data.</text>
</comment>
<feature type="region of interest" description="Disordered" evidence="6">
    <location>
        <begin position="488"/>
        <end position="510"/>
    </location>
</feature>
<feature type="compositionally biased region" description="Acidic residues" evidence="6">
    <location>
        <begin position="501"/>
        <end position="510"/>
    </location>
</feature>
<dbReference type="InterPro" id="IPR050315">
    <property type="entry name" value="FAD-oxidoreductase_2"/>
</dbReference>
<protein>
    <submittedName>
        <fullName evidence="8">Flavocytochrome c</fullName>
    </submittedName>
</protein>
<name>A0A6I3RXB6_9BURK</name>
<evidence type="ECO:0000259" key="7">
    <source>
        <dbReference type="Pfam" id="PF00890"/>
    </source>
</evidence>
<dbReference type="InterPro" id="IPR027477">
    <property type="entry name" value="Succ_DH/fumarate_Rdtase_cat_sf"/>
</dbReference>
<accession>A0A6I3RXB6</accession>
<dbReference type="SUPFAM" id="SSF56425">
    <property type="entry name" value="Succinate dehydrogenase/fumarate reductase flavoprotein, catalytic domain"/>
    <property type="match status" value="1"/>
</dbReference>
<dbReference type="PRINTS" id="PR00411">
    <property type="entry name" value="PNDRDTASEI"/>
</dbReference>
<proteinExistence type="inferred from homology"/>
<dbReference type="PANTHER" id="PTHR43400">
    <property type="entry name" value="FUMARATE REDUCTASE"/>
    <property type="match status" value="1"/>
</dbReference>
<dbReference type="Pfam" id="PF00890">
    <property type="entry name" value="FAD_binding_2"/>
    <property type="match status" value="1"/>
</dbReference>
<dbReference type="InterPro" id="IPR010960">
    <property type="entry name" value="Flavocytochrome_c"/>
</dbReference>
<dbReference type="PANTHER" id="PTHR43400:SF7">
    <property type="entry name" value="FAD-DEPENDENT OXIDOREDUCTASE 2 FAD BINDING DOMAIN-CONTAINING PROTEIN"/>
    <property type="match status" value="1"/>
</dbReference>
<feature type="domain" description="FAD-dependent oxidoreductase 2 FAD-binding" evidence="7">
    <location>
        <begin position="36"/>
        <end position="460"/>
    </location>
</feature>
<evidence type="ECO:0000256" key="3">
    <source>
        <dbReference type="ARBA" id="ARBA00022827"/>
    </source>
</evidence>
<feature type="chain" id="PRO_5031677734" evidence="5">
    <location>
        <begin position="26"/>
        <end position="510"/>
    </location>
</feature>
<keyword evidence="2 5" id="KW-0285">Flavoprotein</keyword>
<evidence type="ECO:0000313" key="8">
    <source>
        <dbReference type="EMBL" id="MTU42194.1"/>
    </source>
</evidence>